<dbReference type="InterPro" id="IPR027417">
    <property type="entry name" value="P-loop_NTPase"/>
</dbReference>
<sequence length="310" mass="34188">MVVQNLNSKRPTTKKQAIQSVVGQVIATYGRHYEIETLGGSLLTCVMRGKKGGVACGDRVEIMPTTSGQGVIETILPRTSLLYRSDAFRQKLIAANVTQLIIVVAAEPSFSEELIDRCLVAAEDQHIQALILLNKADLLEQSRAAAHVLSFYQSLGYPLLTLSAAQNIEPLKPYLRDHRSVLTGQSGMGKSTIINALIPDARRATMEISTALDSGRHTTTHARLYHLDSTSSIIDSPGLQEFGLHHVDENALAWGFVEFRPYLGKCRFSNCRHITEPGCALLIALNDGKIIERRLAVYHKLRTSRAPDYK</sequence>
<feature type="domain" description="CP-type G" evidence="12">
    <location>
        <begin position="85"/>
        <end position="242"/>
    </location>
</feature>
<reference evidence="13" key="1">
    <citation type="submission" date="2021-02" db="EMBL/GenBank/DDBJ databases">
        <authorList>
            <person name="Han P."/>
        </authorList>
    </citation>
    <scope>NUCLEOTIDE SEQUENCE</scope>
    <source>
        <strain evidence="13">Nitrosomonas nitrosa 18-3D</strain>
    </source>
</reference>
<comment type="subcellular location">
    <subcellularLocation>
        <location evidence="10">Cytoplasm</location>
    </subcellularLocation>
</comment>
<comment type="cofactor">
    <cofactor evidence="10">
        <name>Zn(2+)</name>
        <dbReference type="ChEBI" id="CHEBI:29105"/>
    </cofactor>
    <text evidence="10">Binds 1 zinc ion per subunit.</text>
</comment>
<evidence type="ECO:0000256" key="7">
    <source>
        <dbReference type="ARBA" id="ARBA00022833"/>
    </source>
</evidence>
<evidence type="ECO:0000256" key="4">
    <source>
        <dbReference type="ARBA" id="ARBA00022730"/>
    </source>
</evidence>
<dbReference type="GO" id="GO:0005737">
    <property type="term" value="C:cytoplasm"/>
    <property type="evidence" value="ECO:0007669"/>
    <property type="project" value="UniProtKB-SubCell"/>
</dbReference>
<dbReference type="InterPro" id="IPR012340">
    <property type="entry name" value="NA-bd_OB-fold"/>
</dbReference>
<dbReference type="Proteomes" id="UP000601736">
    <property type="component" value="Unassembled WGS sequence"/>
</dbReference>
<dbReference type="InterPro" id="IPR010914">
    <property type="entry name" value="RsgA_GTPase_dom"/>
</dbReference>
<feature type="binding site" evidence="10">
    <location>
        <begin position="184"/>
        <end position="192"/>
    </location>
    <ligand>
        <name>GTP</name>
        <dbReference type="ChEBI" id="CHEBI:37565"/>
    </ligand>
</feature>
<feature type="domain" description="EngC GTPase" evidence="11">
    <location>
        <begin position="95"/>
        <end position="240"/>
    </location>
</feature>
<keyword evidence="5 10" id="KW-0547">Nucleotide-binding</keyword>
<evidence type="ECO:0000256" key="6">
    <source>
        <dbReference type="ARBA" id="ARBA00022801"/>
    </source>
</evidence>
<dbReference type="SUPFAM" id="SSF52540">
    <property type="entry name" value="P-loop containing nucleoside triphosphate hydrolases"/>
    <property type="match status" value="1"/>
</dbReference>
<evidence type="ECO:0000313" key="14">
    <source>
        <dbReference type="Proteomes" id="UP000601736"/>
    </source>
</evidence>
<dbReference type="InterPro" id="IPR030378">
    <property type="entry name" value="G_CP_dom"/>
</dbReference>
<dbReference type="InterPro" id="IPR004881">
    <property type="entry name" value="Ribosome_biogen_GTPase_RsgA"/>
</dbReference>
<evidence type="ECO:0000256" key="5">
    <source>
        <dbReference type="ARBA" id="ARBA00022741"/>
    </source>
</evidence>
<dbReference type="GO" id="GO:0019843">
    <property type="term" value="F:rRNA binding"/>
    <property type="evidence" value="ECO:0007669"/>
    <property type="project" value="UniProtKB-KW"/>
</dbReference>
<dbReference type="PROSITE" id="PS50936">
    <property type="entry name" value="ENGC_GTPASE"/>
    <property type="match status" value="1"/>
</dbReference>
<evidence type="ECO:0000313" key="13">
    <source>
        <dbReference type="EMBL" id="CAE6515036.1"/>
    </source>
</evidence>
<feature type="binding site" evidence="10">
    <location>
        <position position="266"/>
    </location>
    <ligand>
        <name>Zn(2+)</name>
        <dbReference type="ChEBI" id="CHEBI:29105"/>
    </ligand>
</feature>
<comment type="similarity">
    <text evidence="10">Belongs to the TRAFAC class YlqF/YawG GTPase family. RsgA subfamily.</text>
</comment>
<dbReference type="PANTHER" id="PTHR32120">
    <property type="entry name" value="SMALL RIBOSOMAL SUBUNIT BIOGENESIS GTPASE RSGA"/>
    <property type="match status" value="1"/>
</dbReference>
<dbReference type="GO" id="GO:0046872">
    <property type="term" value="F:metal ion binding"/>
    <property type="evidence" value="ECO:0007669"/>
    <property type="project" value="UniProtKB-KW"/>
</dbReference>
<dbReference type="CDD" id="cd04466">
    <property type="entry name" value="S1_YloQ_GTPase"/>
    <property type="match status" value="1"/>
</dbReference>
<evidence type="ECO:0000259" key="12">
    <source>
        <dbReference type="PROSITE" id="PS51721"/>
    </source>
</evidence>
<protein>
    <recommendedName>
        <fullName evidence="10">Small ribosomal subunit biogenesis GTPase RsgA</fullName>
        <ecNumber evidence="10">3.6.1.-</ecNumber>
    </recommendedName>
</protein>
<dbReference type="SUPFAM" id="SSF50249">
    <property type="entry name" value="Nucleic acid-binding proteins"/>
    <property type="match status" value="1"/>
</dbReference>
<dbReference type="Gene3D" id="1.10.40.50">
    <property type="entry name" value="Probable gtpase engc, domain 3"/>
    <property type="match status" value="1"/>
</dbReference>
<keyword evidence="1 10" id="KW-0963">Cytoplasm</keyword>
<dbReference type="Pfam" id="PF03193">
    <property type="entry name" value="RsgA_GTPase"/>
    <property type="match status" value="1"/>
</dbReference>
<dbReference type="GO" id="GO:0042274">
    <property type="term" value="P:ribosomal small subunit biogenesis"/>
    <property type="evidence" value="ECO:0007669"/>
    <property type="project" value="UniProtKB-UniRule"/>
</dbReference>
<keyword evidence="2 10" id="KW-0690">Ribosome biogenesis</keyword>
<evidence type="ECO:0000256" key="8">
    <source>
        <dbReference type="ARBA" id="ARBA00022884"/>
    </source>
</evidence>
<evidence type="ECO:0000256" key="2">
    <source>
        <dbReference type="ARBA" id="ARBA00022517"/>
    </source>
</evidence>
<dbReference type="AlphaFoldDB" id="A0A8H8Z1E3"/>
<feature type="binding site" evidence="10">
    <location>
        <position position="273"/>
    </location>
    <ligand>
        <name>Zn(2+)</name>
        <dbReference type="ChEBI" id="CHEBI:29105"/>
    </ligand>
</feature>
<gene>
    <name evidence="10 13" type="primary">rsgA</name>
    <name evidence="13" type="ORF">NMYAN_50186</name>
</gene>
<feature type="binding site" evidence="10">
    <location>
        <position position="271"/>
    </location>
    <ligand>
        <name>Zn(2+)</name>
        <dbReference type="ChEBI" id="CHEBI:29105"/>
    </ligand>
</feature>
<evidence type="ECO:0000256" key="10">
    <source>
        <dbReference type="HAMAP-Rule" id="MF_01820"/>
    </source>
</evidence>
<keyword evidence="9 10" id="KW-0342">GTP-binding</keyword>
<dbReference type="NCBIfam" id="TIGR00157">
    <property type="entry name" value="ribosome small subunit-dependent GTPase A"/>
    <property type="match status" value="1"/>
</dbReference>
<accession>A0A8H8Z1E3</accession>
<dbReference type="GO" id="GO:0005525">
    <property type="term" value="F:GTP binding"/>
    <property type="evidence" value="ECO:0007669"/>
    <property type="project" value="UniProtKB-UniRule"/>
</dbReference>
<keyword evidence="7 10" id="KW-0862">Zinc</keyword>
<name>A0A8H8Z1E3_9PROT</name>
<comment type="function">
    <text evidence="10">One of several proteins that assist in the late maturation steps of the functional core of the 30S ribosomal subunit. Helps release RbfA from mature subunits. May play a role in the assembly of ribosomal proteins into the subunit. Circularly permuted GTPase that catalyzes slow GTP hydrolysis, GTPase activity is stimulated by the 30S ribosomal subunit.</text>
</comment>
<dbReference type="Gene3D" id="2.40.50.140">
    <property type="entry name" value="Nucleic acid-binding proteins"/>
    <property type="match status" value="1"/>
</dbReference>
<proteinExistence type="inferred from homology"/>
<dbReference type="Gene3D" id="3.40.50.300">
    <property type="entry name" value="P-loop containing nucleotide triphosphate hydrolases"/>
    <property type="match status" value="1"/>
</dbReference>
<keyword evidence="8 10" id="KW-0694">RNA-binding</keyword>
<dbReference type="CDD" id="cd01854">
    <property type="entry name" value="YjeQ_EngC"/>
    <property type="match status" value="1"/>
</dbReference>
<comment type="caution">
    <text evidence="13">The sequence shown here is derived from an EMBL/GenBank/DDBJ whole genome shotgun (WGS) entry which is preliminary data.</text>
</comment>
<feature type="binding site" evidence="10">
    <location>
        <begin position="134"/>
        <end position="137"/>
    </location>
    <ligand>
        <name>GTP</name>
        <dbReference type="ChEBI" id="CHEBI:37565"/>
    </ligand>
</feature>
<dbReference type="EMBL" id="CAJNAP010000045">
    <property type="protein sequence ID" value="CAE6515036.1"/>
    <property type="molecule type" value="Genomic_DNA"/>
</dbReference>
<dbReference type="PANTHER" id="PTHR32120:SF11">
    <property type="entry name" value="SMALL RIBOSOMAL SUBUNIT BIOGENESIS GTPASE RSGA 1, MITOCHONDRIAL-RELATED"/>
    <property type="match status" value="1"/>
</dbReference>
<organism evidence="13 14">
    <name type="scientific">Nitrosomonas nitrosa</name>
    <dbReference type="NCBI Taxonomy" id="52442"/>
    <lineage>
        <taxon>Bacteria</taxon>
        <taxon>Pseudomonadati</taxon>
        <taxon>Pseudomonadota</taxon>
        <taxon>Betaproteobacteria</taxon>
        <taxon>Nitrosomonadales</taxon>
        <taxon>Nitrosomonadaceae</taxon>
        <taxon>Nitrosomonas</taxon>
    </lineage>
</organism>
<keyword evidence="4 10" id="KW-0699">rRNA-binding</keyword>
<dbReference type="GO" id="GO:0003924">
    <property type="term" value="F:GTPase activity"/>
    <property type="evidence" value="ECO:0007669"/>
    <property type="project" value="UniProtKB-UniRule"/>
</dbReference>
<dbReference type="PROSITE" id="PS51721">
    <property type="entry name" value="G_CP"/>
    <property type="match status" value="1"/>
</dbReference>
<evidence type="ECO:0000259" key="11">
    <source>
        <dbReference type="PROSITE" id="PS50936"/>
    </source>
</evidence>
<feature type="binding site" evidence="10">
    <location>
        <position position="279"/>
    </location>
    <ligand>
        <name>Zn(2+)</name>
        <dbReference type="ChEBI" id="CHEBI:29105"/>
    </ligand>
</feature>
<evidence type="ECO:0000256" key="1">
    <source>
        <dbReference type="ARBA" id="ARBA00022490"/>
    </source>
</evidence>
<evidence type="ECO:0000256" key="9">
    <source>
        <dbReference type="ARBA" id="ARBA00023134"/>
    </source>
</evidence>
<comment type="subunit">
    <text evidence="10">Monomer. Associates with 30S ribosomal subunit, binds 16S rRNA.</text>
</comment>
<evidence type="ECO:0000256" key="3">
    <source>
        <dbReference type="ARBA" id="ARBA00022723"/>
    </source>
</evidence>
<dbReference type="HAMAP" id="MF_01820">
    <property type="entry name" value="GTPase_RsgA"/>
    <property type="match status" value="1"/>
</dbReference>
<keyword evidence="3 10" id="KW-0479">Metal-binding</keyword>
<keyword evidence="6 10" id="KW-0378">Hydrolase</keyword>
<dbReference type="InterPro" id="IPR031944">
    <property type="entry name" value="RsgA_N"/>
</dbReference>
<dbReference type="EC" id="3.6.1.-" evidence="10"/>